<organism evidence="6 7">
    <name type="scientific">Candidatus Nitrosocosmicus arcticus</name>
    <dbReference type="NCBI Taxonomy" id="2035267"/>
    <lineage>
        <taxon>Archaea</taxon>
        <taxon>Nitrososphaerota</taxon>
        <taxon>Nitrososphaeria</taxon>
        <taxon>Nitrososphaerales</taxon>
        <taxon>Nitrososphaeraceae</taxon>
        <taxon>Candidatus Nitrosocosmicus</taxon>
    </lineage>
</organism>
<feature type="region of interest" description="Disordered" evidence="4">
    <location>
        <begin position="353"/>
        <end position="374"/>
    </location>
</feature>
<keyword evidence="2 3" id="KW-0802">TPR repeat</keyword>
<proteinExistence type="predicted"/>
<feature type="repeat" description="TPR" evidence="3">
    <location>
        <begin position="182"/>
        <end position="215"/>
    </location>
</feature>
<sequence>MLKKIVTDYSNVLSEPSRLEGLLKDIYGSENKKEIFLLTTALKAKITDIRGCNIYDNDTENKIYNMITRLSSDFGLEDRSAVWVTIAWSLGFDLMTEVEYDNLVNGAKAENYSMLSNYVAHMGTGIQQVEISESNPISNLLMVNATNLKQLYENGILLHNQGKFAEALECYDKALAIDSHNSNVLSNKGLSLHNQGKFAEALECYDKALAINSQDEFIIKRRTSTREIASNTSSNMRSGRVIGQVSTLNNGIQKSSNLYILGTAIAAVCLISGIAAYLIFGTDSGLEGDPLRNISQLPSDVSMNNIDLTNEGSESPRSTINKESISDFTNNIERELNLQLTSENQSLLQNVNKSGMHSHSADSQSNDMDFDSLNGVDQKVDNFKTELGNAMNSNFS</sequence>
<feature type="compositionally biased region" description="Polar residues" evidence="4">
    <location>
        <begin position="353"/>
        <end position="367"/>
    </location>
</feature>
<dbReference type="InterPro" id="IPR051685">
    <property type="entry name" value="Ycf3/AcsC/BcsC/TPR_MFPF"/>
</dbReference>
<dbReference type="PANTHER" id="PTHR44943:SF8">
    <property type="entry name" value="TPR REPEAT-CONTAINING PROTEIN MJ0263"/>
    <property type="match status" value="1"/>
</dbReference>
<dbReference type="PROSITE" id="PS50005">
    <property type="entry name" value="TPR"/>
    <property type="match status" value="2"/>
</dbReference>
<name>A0A557SUL0_9ARCH</name>
<protein>
    <submittedName>
        <fullName evidence="6">Uncharacterized protein</fullName>
    </submittedName>
</protein>
<evidence type="ECO:0000256" key="3">
    <source>
        <dbReference type="PROSITE-ProRule" id="PRU00339"/>
    </source>
</evidence>
<evidence type="ECO:0000256" key="4">
    <source>
        <dbReference type="SAM" id="MobiDB-lite"/>
    </source>
</evidence>
<evidence type="ECO:0000256" key="1">
    <source>
        <dbReference type="ARBA" id="ARBA00022737"/>
    </source>
</evidence>
<dbReference type="OrthoDB" id="115601at2157"/>
<evidence type="ECO:0000313" key="7">
    <source>
        <dbReference type="Proteomes" id="UP000315289"/>
    </source>
</evidence>
<keyword evidence="5" id="KW-0812">Transmembrane</keyword>
<gene>
    <name evidence="6" type="ORF">NARC_80016</name>
</gene>
<comment type="caution">
    <text evidence="6">The sequence shown here is derived from an EMBL/GenBank/DDBJ whole genome shotgun (WGS) entry which is preliminary data.</text>
</comment>
<dbReference type="InterPro" id="IPR019734">
    <property type="entry name" value="TPR_rpt"/>
</dbReference>
<feature type="transmembrane region" description="Helical" evidence="5">
    <location>
        <begin position="258"/>
        <end position="280"/>
    </location>
</feature>
<keyword evidence="7" id="KW-1185">Reference proteome</keyword>
<dbReference type="InterPro" id="IPR011990">
    <property type="entry name" value="TPR-like_helical_dom_sf"/>
</dbReference>
<dbReference type="PANTHER" id="PTHR44943">
    <property type="entry name" value="CELLULOSE SYNTHASE OPERON PROTEIN C"/>
    <property type="match status" value="1"/>
</dbReference>
<dbReference type="EMBL" id="VOAH01000008">
    <property type="protein sequence ID" value="TVP40290.1"/>
    <property type="molecule type" value="Genomic_DNA"/>
</dbReference>
<evidence type="ECO:0000256" key="2">
    <source>
        <dbReference type="ARBA" id="ARBA00022803"/>
    </source>
</evidence>
<dbReference type="Pfam" id="PF00515">
    <property type="entry name" value="TPR_1"/>
    <property type="match status" value="2"/>
</dbReference>
<feature type="repeat" description="TPR" evidence="3">
    <location>
        <begin position="148"/>
        <end position="181"/>
    </location>
</feature>
<evidence type="ECO:0000256" key="5">
    <source>
        <dbReference type="SAM" id="Phobius"/>
    </source>
</evidence>
<keyword evidence="5" id="KW-1133">Transmembrane helix</keyword>
<evidence type="ECO:0000313" key="6">
    <source>
        <dbReference type="EMBL" id="TVP40290.1"/>
    </source>
</evidence>
<dbReference type="AlphaFoldDB" id="A0A557SUL0"/>
<dbReference type="Gene3D" id="1.25.40.10">
    <property type="entry name" value="Tetratricopeptide repeat domain"/>
    <property type="match status" value="1"/>
</dbReference>
<dbReference type="Proteomes" id="UP000315289">
    <property type="component" value="Unassembled WGS sequence"/>
</dbReference>
<keyword evidence="1" id="KW-0677">Repeat</keyword>
<dbReference type="RefSeq" id="WP_144731379.1">
    <property type="nucleotide sequence ID" value="NZ_ML675584.1"/>
</dbReference>
<keyword evidence="5" id="KW-0472">Membrane</keyword>
<accession>A0A557SUL0</accession>
<dbReference type="SUPFAM" id="SSF48452">
    <property type="entry name" value="TPR-like"/>
    <property type="match status" value="1"/>
</dbReference>
<reference evidence="6 7" key="1">
    <citation type="journal article" date="2019" name="Front. Microbiol.">
        <title>Ammonia Oxidation by the Arctic Terrestrial Thaumarchaeote Candidatus Nitrosocosmicus arcticus Is Stimulated by Increasing Temperatures.</title>
        <authorList>
            <person name="Alves R.J.E."/>
            <person name="Kerou M."/>
            <person name="Zappe A."/>
            <person name="Bittner R."/>
            <person name="Abby S.S."/>
            <person name="Schmidt H.A."/>
            <person name="Pfeifer K."/>
            <person name="Schleper C."/>
        </authorList>
    </citation>
    <scope>NUCLEOTIDE SEQUENCE [LARGE SCALE GENOMIC DNA]</scope>
    <source>
        <strain evidence="6 7">Kfb</strain>
    </source>
</reference>
<dbReference type="SMART" id="SM00028">
    <property type="entry name" value="TPR"/>
    <property type="match status" value="2"/>
</dbReference>